<feature type="transmembrane region" description="Helical" evidence="1">
    <location>
        <begin position="405"/>
        <end position="423"/>
    </location>
</feature>
<dbReference type="AlphaFoldDB" id="E6XAQ7"/>
<dbReference type="Proteomes" id="UP000008634">
    <property type="component" value="Chromosome"/>
</dbReference>
<accession>E6XAQ7</accession>
<feature type="transmembrane region" description="Helical" evidence="1">
    <location>
        <begin position="372"/>
        <end position="393"/>
    </location>
</feature>
<keyword evidence="1" id="KW-0472">Membrane</keyword>
<dbReference type="OrthoDB" id="8481281at2"/>
<feature type="transmembrane region" description="Helical" evidence="1">
    <location>
        <begin position="224"/>
        <end position="242"/>
    </location>
</feature>
<dbReference type="RefSeq" id="WP_013552469.1">
    <property type="nucleotide sequence ID" value="NC_014934.1"/>
</dbReference>
<dbReference type="eggNOG" id="ENOG502Z8BA">
    <property type="taxonomic scope" value="Bacteria"/>
</dbReference>
<keyword evidence="1" id="KW-0812">Transmembrane</keyword>
<name>E6XAQ7_CELAD</name>
<proteinExistence type="predicted"/>
<sequence>MAFDYGKDTLGIKNPFKLEGFLELARGLLILIIGIILVFNISSDLNSGLKSTAWLKLGVALSFLSWGVYSLIRGSFYVFRFLVGRNVPGNLSNEKDDRRNMAYKPSGLAEMLKKRLNFTFQEKDNFFSRFVITLIPNFLFLPPAYRAMVDGVSVAVIKSIVSVLLFLLGLFTIKTGMLDVHNASTILEWYALLLSLYLLVVWYRNRPTNARLSTKNPRRISVKAIIIPIVLTIILPVVMAKLSERSVDFIPLNIPIFGSIFTILFLGLLTTFAAYFLAKTRVNETVPNTAVSEYLNELQLQHHPRDLFRFFDLEMANKRYKELPNRIYREMNPILEFEGAQNKGNFKGDSIQETQPIYREVTVSKKMEQVRFIIAVVGRLMAVLGCVVIFFNLNSFANDFSFRNYFTTFFFASILFVFQYYWVRIAHIFWGEMQFTSHLVQFTSNGTFNESKIATGMSVYDSTRSENTIMHTKSTSWIFVSEIVTTTLADVSTNNLEGLRYILEMNKDDNFLNDIVRCISVHIDDNKVLAGINSNSDIENISNLNKFNEITRAPNSDTIGELKNNNPEKLEE</sequence>
<feature type="transmembrane region" description="Helical" evidence="1">
    <location>
        <begin position="152"/>
        <end position="173"/>
    </location>
</feature>
<feature type="transmembrane region" description="Helical" evidence="1">
    <location>
        <begin position="254"/>
        <end position="278"/>
    </location>
</feature>
<dbReference type="EMBL" id="CP002453">
    <property type="protein sequence ID" value="ADV51019.1"/>
    <property type="molecule type" value="Genomic_DNA"/>
</dbReference>
<evidence type="ECO:0000313" key="3">
    <source>
        <dbReference type="Proteomes" id="UP000008634"/>
    </source>
</evidence>
<protein>
    <recommendedName>
        <fullName evidence="4">Transmembrane protein</fullName>
    </recommendedName>
</protein>
<reference evidence="2 3" key="1">
    <citation type="journal article" date="2010" name="Stand. Genomic Sci.">
        <title>Complete genome sequence of Cellulophaga algicola type strain (IC166).</title>
        <authorList>
            <person name="Abt B."/>
            <person name="Lu M."/>
            <person name="Misra M."/>
            <person name="Han C."/>
            <person name="Nolan M."/>
            <person name="Lucas S."/>
            <person name="Hammon N."/>
            <person name="Deshpande S."/>
            <person name="Cheng J.F."/>
            <person name="Tapia R."/>
            <person name="Goodwin L."/>
            <person name="Pitluck S."/>
            <person name="Liolios K."/>
            <person name="Pagani I."/>
            <person name="Ivanova N."/>
            <person name="Mavromatis K."/>
            <person name="Ovchinikova G."/>
            <person name="Pati A."/>
            <person name="Chen A."/>
            <person name="Palaniappan K."/>
            <person name="Land M."/>
            <person name="Hauser L."/>
            <person name="Chang Y.J."/>
            <person name="Jeffries C.D."/>
            <person name="Detter J.C."/>
            <person name="Brambilla E."/>
            <person name="Rohde M."/>
            <person name="Tindall B.J."/>
            <person name="Goker M."/>
            <person name="Woyke T."/>
            <person name="Bristow J."/>
            <person name="Eisen J.A."/>
            <person name="Markowitz V."/>
            <person name="Hugenholtz P."/>
            <person name="Kyrpides N.C."/>
            <person name="Klenk H.P."/>
            <person name="Lapidus A."/>
        </authorList>
    </citation>
    <scope>NUCLEOTIDE SEQUENCE [LARGE SCALE GENOMIC DNA]</scope>
    <source>
        <strain evidence="3">DSM 14237 / IC166 / ACAM 630</strain>
    </source>
</reference>
<evidence type="ECO:0008006" key="4">
    <source>
        <dbReference type="Google" id="ProtNLM"/>
    </source>
</evidence>
<dbReference type="HOGENOM" id="CLU_431377_0_0_10"/>
<organism evidence="2 3">
    <name type="scientific">Cellulophaga algicola (strain DSM 14237 / IC166 / ACAM 630)</name>
    <dbReference type="NCBI Taxonomy" id="688270"/>
    <lineage>
        <taxon>Bacteria</taxon>
        <taxon>Pseudomonadati</taxon>
        <taxon>Bacteroidota</taxon>
        <taxon>Flavobacteriia</taxon>
        <taxon>Flavobacteriales</taxon>
        <taxon>Flavobacteriaceae</taxon>
        <taxon>Cellulophaga</taxon>
    </lineage>
</organism>
<evidence type="ECO:0000256" key="1">
    <source>
        <dbReference type="SAM" id="Phobius"/>
    </source>
</evidence>
<dbReference type="STRING" id="688270.Celal_3770"/>
<feature type="transmembrane region" description="Helical" evidence="1">
    <location>
        <begin position="53"/>
        <end position="72"/>
    </location>
</feature>
<keyword evidence="3" id="KW-1185">Reference proteome</keyword>
<feature type="transmembrane region" description="Helical" evidence="1">
    <location>
        <begin position="185"/>
        <end position="203"/>
    </location>
</feature>
<dbReference type="KEGG" id="cao:Celal_3770"/>
<evidence type="ECO:0000313" key="2">
    <source>
        <dbReference type="EMBL" id="ADV51019.1"/>
    </source>
</evidence>
<gene>
    <name evidence="2" type="ordered locus">Celal_3770</name>
</gene>
<keyword evidence="1" id="KW-1133">Transmembrane helix</keyword>
<feature type="transmembrane region" description="Helical" evidence="1">
    <location>
        <begin position="20"/>
        <end position="41"/>
    </location>
</feature>